<evidence type="ECO:0000313" key="3">
    <source>
        <dbReference type="Proteomes" id="UP000054997"/>
    </source>
</evidence>
<comment type="caution">
    <text evidence="2">The sequence shown here is derived from an EMBL/GenBank/DDBJ whole genome shotgun (WGS) entry which is preliminary data.</text>
</comment>
<feature type="compositionally biased region" description="Basic and acidic residues" evidence="1">
    <location>
        <begin position="132"/>
        <end position="163"/>
    </location>
</feature>
<dbReference type="STRING" id="45068.Llon_1379"/>
<dbReference type="AlphaFoldDB" id="A0A0W0VME6"/>
<dbReference type="RefSeq" id="WP_058529366.1">
    <property type="nucleotide sequence ID" value="NZ_CAAAHZ010000003.1"/>
</dbReference>
<evidence type="ECO:0000313" key="2">
    <source>
        <dbReference type="EMBL" id="KTD21281.1"/>
    </source>
</evidence>
<accession>A0A0W0VME6</accession>
<proteinExistence type="predicted"/>
<sequence length="163" mass="19314">MGNYNTSNTDSKHYQDTFYLIPRYIRHLPGITLAYLDVYETIFQFWNKNKNCYLGEESLCQRTGYKRAVIYKALSFFEKHIELKRVKLNGKRYLMKPEKIIETDCLEEEQTSTTVDSNVHNHRLLTSTTVDHNIKNINKENKTTTEHTHLPHPTKSDYHNNQT</sequence>
<organism evidence="2 3">
    <name type="scientific">Legionella londiniensis</name>
    <dbReference type="NCBI Taxonomy" id="45068"/>
    <lineage>
        <taxon>Bacteria</taxon>
        <taxon>Pseudomonadati</taxon>
        <taxon>Pseudomonadota</taxon>
        <taxon>Gammaproteobacteria</taxon>
        <taxon>Legionellales</taxon>
        <taxon>Legionellaceae</taxon>
        <taxon>Legionella</taxon>
    </lineage>
</organism>
<evidence type="ECO:0000256" key="1">
    <source>
        <dbReference type="SAM" id="MobiDB-lite"/>
    </source>
</evidence>
<dbReference type="Proteomes" id="UP000054997">
    <property type="component" value="Unassembled WGS sequence"/>
</dbReference>
<name>A0A0W0VME6_9GAMM</name>
<keyword evidence="3" id="KW-1185">Reference proteome</keyword>
<dbReference type="PATRIC" id="fig|45068.5.peg.1489"/>
<reference evidence="2 3" key="1">
    <citation type="submission" date="2015-11" db="EMBL/GenBank/DDBJ databases">
        <title>Genomic analysis of 38 Legionella species identifies large and diverse effector repertoires.</title>
        <authorList>
            <person name="Burstein D."/>
            <person name="Amaro F."/>
            <person name="Zusman T."/>
            <person name="Lifshitz Z."/>
            <person name="Cohen O."/>
            <person name="Gilbert J.A."/>
            <person name="Pupko T."/>
            <person name="Shuman H.A."/>
            <person name="Segal G."/>
        </authorList>
    </citation>
    <scope>NUCLEOTIDE SEQUENCE [LARGE SCALE GENOMIC DNA]</scope>
    <source>
        <strain evidence="2 3">ATCC 49505</strain>
    </source>
</reference>
<feature type="region of interest" description="Disordered" evidence="1">
    <location>
        <begin position="130"/>
        <end position="163"/>
    </location>
</feature>
<gene>
    <name evidence="2" type="ORF">Llon_1379</name>
</gene>
<dbReference type="EMBL" id="LNYK01000016">
    <property type="protein sequence ID" value="KTD21281.1"/>
    <property type="molecule type" value="Genomic_DNA"/>
</dbReference>
<protein>
    <submittedName>
        <fullName evidence="2">Uncharacterized protein</fullName>
    </submittedName>
</protein>